<proteinExistence type="predicted"/>
<dbReference type="Proteomes" id="UP000324222">
    <property type="component" value="Unassembled WGS sequence"/>
</dbReference>
<reference evidence="2" key="1">
    <citation type="submission" date="2019-05" db="EMBL/GenBank/DDBJ databases">
        <title>Another draft genome of Portunus trituberculatus and its Hox gene families provides insights of decapod evolution.</title>
        <authorList>
            <person name="Jeong J.-H."/>
            <person name="Song I."/>
            <person name="Kim S."/>
            <person name="Choi T."/>
            <person name="Kim D."/>
            <person name="Ryu S."/>
            <person name="Kim W."/>
        </authorList>
    </citation>
    <scope>NUCLEOTIDE SEQUENCE [LARGE SCALE GENOMIC DNA]</scope>
    <source>
        <tissue evidence="2">Muscle</tissue>
    </source>
</reference>
<dbReference type="AlphaFoldDB" id="A0A5B7K2H3"/>
<keyword evidence="3" id="KW-1185">Reference proteome</keyword>
<dbReference type="EMBL" id="VSRR010124150">
    <property type="protein sequence ID" value="MPD00737.1"/>
    <property type="molecule type" value="Genomic_DNA"/>
</dbReference>
<evidence type="ECO:0000313" key="2">
    <source>
        <dbReference type="EMBL" id="MPD00737.1"/>
    </source>
</evidence>
<comment type="caution">
    <text evidence="2">The sequence shown here is derived from an EMBL/GenBank/DDBJ whole genome shotgun (WGS) entry which is preliminary data.</text>
</comment>
<feature type="compositionally biased region" description="Basic and acidic residues" evidence="1">
    <location>
        <begin position="79"/>
        <end position="90"/>
    </location>
</feature>
<feature type="region of interest" description="Disordered" evidence="1">
    <location>
        <begin position="52"/>
        <end position="90"/>
    </location>
</feature>
<protein>
    <submittedName>
        <fullName evidence="2">Uncharacterized protein</fullName>
    </submittedName>
</protein>
<accession>A0A5B7K2H3</accession>
<gene>
    <name evidence="2" type="ORF">E2C01_096231</name>
</gene>
<evidence type="ECO:0000313" key="3">
    <source>
        <dbReference type="Proteomes" id="UP000324222"/>
    </source>
</evidence>
<evidence type="ECO:0000256" key="1">
    <source>
        <dbReference type="SAM" id="MobiDB-lite"/>
    </source>
</evidence>
<organism evidence="2 3">
    <name type="scientific">Portunus trituberculatus</name>
    <name type="common">Swimming crab</name>
    <name type="synonym">Neptunus trituberculatus</name>
    <dbReference type="NCBI Taxonomy" id="210409"/>
    <lineage>
        <taxon>Eukaryota</taxon>
        <taxon>Metazoa</taxon>
        <taxon>Ecdysozoa</taxon>
        <taxon>Arthropoda</taxon>
        <taxon>Crustacea</taxon>
        <taxon>Multicrustacea</taxon>
        <taxon>Malacostraca</taxon>
        <taxon>Eumalacostraca</taxon>
        <taxon>Eucarida</taxon>
        <taxon>Decapoda</taxon>
        <taxon>Pleocyemata</taxon>
        <taxon>Brachyura</taxon>
        <taxon>Eubrachyura</taxon>
        <taxon>Portunoidea</taxon>
        <taxon>Portunidae</taxon>
        <taxon>Portuninae</taxon>
        <taxon>Portunus</taxon>
    </lineage>
</organism>
<name>A0A5B7K2H3_PORTR</name>
<sequence>MSRNNKTRHMKFSVRNIPMASRRVKESSALSGRIRSHLPLLPSSKSRIIRERAATKEPVATNSPDKRVFAPRPPMVVERVAHKEKGSAER</sequence>